<dbReference type="PANTHER" id="PTHR34107:SF2">
    <property type="entry name" value="SLL0888 PROTEIN"/>
    <property type="match status" value="1"/>
</dbReference>
<dbReference type="InterPro" id="IPR008538">
    <property type="entry name" value="Uma2"/>
</dbReference>
<dbReference type="Gene3D" id="3.40.50.200">
    <property type="entry name" value="Peptidase S8/S53 domain"/>
    <property type="match status" value="1"/>
</dbReference>
<feature type="domain" description="Putative restriction endonuclease" evidence="2">
    <location>
        <begin position="419"/>
        <end position="589"/>
    </location>
</feature>
<feature type="domain" description="Peptidase S8/S53" evidence="1">
    <location>
        <begin position="25"/>
        <end position="244"/>
    </location>
</feature>
<evidence type="ECO:0000313" key="3">
    <source>
        <dbReference type="EMBL" id="NER26195.1"/>
    </source>
</evidence>
<accession>A0A6B3N5X4</accession>
<dbReference type="InterPro" id="IPR036852">
    <property type="entry name" value="Peptidase_S8/S53_dom_sf"/>
</dbReference>
<dbReference type="CDD" id="cd06260">
    <property type="entry name" value="DUF820-like"/>
    <property type="match status" value="1"/>
</dbReference>
<dbReference type="CDD" id="cd04847">
    <property type="entry name" value="Peptidases_S8_Subtilisin_like_2"/>
    <property type="match status" value="1"/>
</dbReference>
<name>A0A6B3N5X4_9CYAN</name>
<dbReference type="GO" id="GO:0004252">
    <property type="term" value="F:serine-type endopeptidase activity"/>
    <property type="evidence" value="ECO:0007669"/>
    <property type="project" value="InterPro"/>
</dbReference>
<protein>
    <submittedName>
        <fullName evidence="3">S8 family serine peptidase</fullName>
    </submittedName>
</protein>
<evidence type="ECO:0000259" key="1">
    <source>
        <dbReference type="Pfam" id="PF00082"/>
    </source>
</evidence>
<dbReference type="PANTHER" id="PTHR34107">
    <property type="entry name" value="SLL0198 PROTEIN-RELATED"/>
    <property type="match status" value="1"/>
</dbReference>
<dbReference type="InterPro" id="IPR000209">
    <property type="entry name" value="Peptidase_S8/S53_dom"/>
</dbReference>
<reference evidence="3" key="1">
    <citation type="submission" date="2019-11" db="EMBL/GenBank/DDBJ databases">
        <title>Genomic insights into an expanded diversity of filamentous marine cyanobacteria reveals the extraordinary biosynthetic potential of Moorea and Okeania.</title>
        <authorList>
            <person name="Ferreira Leao T."/>
            <person name="Wang M."/>
            <person name="Moss N."/>
            <person name="Da Silva R."/>
            <person name="Sanders J."/>
            <person name="Nurk S."/>
            <person name="Gurevich A."/>
            <person name="Humphrey G."/>
            <person name="Reher R."/>
            <person name="Zhu Q."/>
            <person name="Belda-Ferre P."/>
            <person name="Glukhov E."/>
            <person name="Rex R."/>
            <person name="Dorrestein P.C."/>
            <person name="Knight R."/>
            <person name="Pevzner P."/>
            <person name="Gerwick W.H."/>
            <person name="Gerwick L."/>
        </authorList>
    </citation>
    <scope>NUCLEOTIDE SEQUENCE</scope>
    <source>
        <strain evidence="3">SIO1C4</strain>
    </source>
</reference>
<sequence>MLDARNELPKLLFPPEVLEEIVNIYYRQTRTRIYNHSIAGISPCRTQSMTPWAAAIDKLSWENDVLFIVAAGNIEAVRNFVTRPSISAHIQAGRNYPEYLLQPSARVANPAQSFQALTVGSVAHHTYSNPPLSSIANKDYPSSFSCSGPGIWETIKPEVVEYGGDYVIDSPTSPNFTTPELVCPELIRSTRDGGKTVSADTVGTSFAAPKVTHIVAALEAAFPEESTLLYRALIVQSARLPAWTNSLDPKELYHAIRTMGYEIPDIDRALGNSPNRVTLTTRGLEHIKARQAKVYQVKVPENFLLQGEGFDILIEITLSYVAKPRRTRRNRRKYLSTWLDWTCSKRGEDPDRFLNRVLKDYDAPEETEKDDGLFQWTLGKRKLGKDQTSPNGIDGIVKELSRSTGTVQKDWATEDLLSFEEYLNYDDGTDNRYELVDGRLELVNPPTFRHLLITKYLERSLDQEISRLQLPWLCFREAGIRTGWRKSRLADVYVVTAEQVREFLDQSAVCQTPPLLAVEVVSPESVKRDYRYKRSEYAALEIPEYWIVDPKEHQITLLLLNEGLYEETNFIVNQSLVSETLTELSLTVEQVLAAGSIQ</sequence>
<comment type="caution">
    <text evidence="3">The sequence shown here is derived from an EMBL/GenBank/DDBJ whole genome shotgun (WGS) entry which is preliminary data.</text>
</comment>
<dbReference type="SUPFAM" id="SSF52980">
    <property type="entry name" value="Restriction endonuclease-like"/>
    <property type="match status" value="1"/>
</dbReference>
<dbReference type="InterPro" id="IPR012296">
    <property type="entry name" value="Nuclease_put_TT1808"/>
</dbReference>
<dbReference type="InterPro" id="IPR011335">
    <property type="entry name" value="Restrct_endonuc-II-like"/>
</dbReference>
<dbReference type="GO" id="GO:0006508">
    <property type="term" value="P:proteolysis"/>
    <property type="evidence" value="ECO:0007669"/>
    <property type="project" value="InterPro"/>
</dbReference>
<dbReference type="EMBL" id="JAAHFQ010000007">
    <property type="protein sequence ID" value="NER26195.1"/>
    <property type="molecule type" value="Genomic_DNA"/>
</dbReference>
<dbReference type="SUPFAM" id="SSF52743">
    <property type="entry name" value="Subtilisin-like"/>
    <property type="match status" value="1"/>
</dbReference>
<dbReference type="Pfam" id="PF05685">
    <property type="entry name" value="Uma2"/>
    <property type="match status" value="1"/>
</dbReference>
<proteinExistence type="predicted"/>
<organism evidence="3">
    <name type="scientific">Symploca sp. SIO1C4</name>
    <dbReference type="NCBI Taxonomy" id="2607765"/>
    <lineage>
        <taxon>Bacteria</taxon>
        <taxon>Bacillati</taxon>
        <taxon>Cyanobacteriota</taxon>
        <taxon>Cyanophyceae</taxon>
        <taxon>Coleofasciculales</taxon>
        <taxon>Coleofasciculaceae</taxon>
        <taxon>Symploca</taxon>
    </lineage>
</organism>
<dbReference type="Pfam" id="PF00082">
    <property type="entry name" value="Peptidase_S8"/>
    <property type="match status" value="1"/>
</dbReference>
<dbReference type="AlphaFoldDB" id="A0A6B3N5X4"/>
<gene>
    <name evidence="3" type="ORF">F6J89_00605</name>
</gene>
<dbReference type="Gene3D" id="3.90.1570.10">
    <property type="entry name" value="tt1808, chain A"/>
    <property type="match status" value="1"/>
</dbReference>
<dbReference type="InterPro" id="IPR034074">
    <property type="entry name" value="Y4bN_pept_dom"/>
</dbReference>
<evidence type="ECO:0000259" key="2">
    <source>
        <dbReference type="Pfam" id="PF05685"/>
    </source>
</evidence>